<evidence type="ECO:0000313" key="2">
    <source>
        <dbReference type="Proteomes" id="UP000002729"/>
    </source>
</evidence>
<dbReference type="RefSeq" id="XP_009037282.1">
    <property type="nucleotide sequence ID" value="XM_009039034.1"/>
</dbReference>
<proteinExistence type="predicted"/>
<evidence type="ECO:0000313" key="1">
    <source>
        <dbReference type="EMBL" id="EGB07907.1"/>
    </source>
</evidence>
<gene>
    <name evidence="1" type="ORF">AURANDRAFT_64497</name>
</gene>
<dbReference type="GeneID" id="20224859"/>
<name>F0YAC7_AURAN</name>
<reference evidence="1 2" key="1">
    <citation type="journal article" date="2011" name="Proc. Natl. Acad. Sci. U.S.A.">
        <title>Niche of harmful alga Aureococcus anophagefferens revealed through ecogenomics.</title>
        <authorList>
            <person name="Gobler C.J."/>
            <person name="Berry D.L."/>
            <person name="Dyhrman S.T."/>
            <person name="Wilhelm S.W."/>
            <person name="Salamov A."/>
            <person name="Lobanov A.V."/>
            <person name="Zhang Y."/>
            <person name="Collier J.L."/>
            <person name="Wurch L.L."/>
            <person name="Kustka A.B."/>
            <person name="Dill B.D."/>
            <person name="Shah M."/>
            <person name="VerBerkmoes N.C."/>
            <person name="Kuo A."/>
            <person name="Terry A."/>
            <person name="Pangilinan J."/>
            <person name="Lindquist E.A."/>
            <person name="Lucas S."/>
            <person name="Paulsen I.T."/>
            <person name="Hattenrath-Lehmann T.K."/>
            <person name="Talmage S.C."/>
            <person name="Walker E.A."/>
            <person name="Koch F."/>
            <person name="Burson A.M."/>
            <person name="Marcoval M.A."/>
            <person name="Tang Y.Z."/>
            <person name="Lecleir G.R."/>
            <person name="Coyne K.J."/>
            <person name="Berg G.M."/>
            <person name="Bertrand E.M."/>
            <person name="Saito M.A."/>
            <person name="Gladyshev V.N."/>
            <person name="Grigoriev I.V."/>
        </authorList>
    </citation>
    <scope>NUCLEOTIDE SEQUENCE [LARGE SCALE GENOMIC DNA]</scope>
    <source>
        <strain evidence="2">CCMP 1984</strain>
    </source>
</reference>
<dbReference type="InParanoid" id="F0YAC7"/>
<dbReference type="KEGG" id="aaf:AURANDRAFT_64497"/>
<accession>F0YAC7</accession>
<organism evidence="2">
    <name type="scientific">Aureococcus anophagefferens</name>
    <name type="common">Harmful bloom alga</name>
    <dbReference type="NCBI Taxonomy" id="44056"/>
    <lineage>
        <taxon>Eukaryota</taxon>
        <taxon>Sar</taxon>
        <taxon>Stramenopiles</taxon>
        <taxon>Ochrophyta</taxon>
        <taxon>Pelagophyceae</taxon>
        <taxon>Pelagomonadales</taxon>
        <taxon>Pelagomonadaceae</taxon>
        <taxon>Aureococcus</taxon>
    </lineage>
</organism>
<dbReference type="EMBL" id="GL833129">
    <property type="protein sequence ID" value="EGB07907.1"/>
    <property type="molecule type" value="Genomic_DNA"/>
</dbReference>
<sequence length="433" mass="46218">MAAFGAARCQATVGRELEDDDEAVTVVPGDAEEAPAPTTLVLLMASHIASADRLCALGDALRAASAAQTAAPDGILLSWSAEEAWRESARRLVKECDCDAVECAGRRSQFEHLAALGALVAHRWGKKRSVWCFFGDDDDLAHPSRTAEYRAERVGEPYEYFHYAVRVPALLSFLGAAPPALKAARFCDVAFVEFLRRTDRVVFSPRSGAFKACWLYFYGGCDGPRASRSVPVDAAARTFAAAHVDAARRLSCGAALDLDSFARYAAHFRSRLEFFAARMVGGAPRRADAFLQLAPDVVGDLARLGLHKCPHLFLWCASRALHGLLEFARDFGVRLRPDAAALLDAADTVADLTAAALVAVVAPRKGPAPRRPPAFGQDRVVLMQASVMRAAAAHVAAALPRNGDAAPPGVARVRAMAATCAADALLKELVARG</sequence>
<dbReference type="Proteomes" id="UP000002729">
    <property type="component" value="Unassembled WGS sequence"/>
</dbReference>
<dbReference type="AlphaFoldDB" id="F0YAC7"/>
<protein>
    <submittedName>
        <fullName evidence="1">Uncharacterized protein</fullName>
    </submittedName>
</protein>
<keyword evidence="2" id="KW-1185">Reference proteome</keyword>